<dbReference type="GO" id="GO:0045638">
    <property type="term" value="P:negative regulation of myeloid cell differentiation"/>
    <property type="evidence" value="ECO:0007669"/>
    <property type="project" value="Ensembl"/>
</dbReference>
<dbReference type="GO" id="GO:0000993">
    <property type="term" value="F:RNA polymerase II complex binding"/>
    <property type="evidence" value="ECO:0000318"/>
    <property type="project" value="GO_Central"/>
</dbReference>
<comment type="similarity">
    <text evidence="2">Belongs to the PAF1 family.</text>
</comment>
<feature type="compositionally biased region" description="Acidic residues" evidence="5">
    <location>
        <begin position="531"/>
        <end position="551"/>
    </location>
</feature>
<dbReference type="GO" id="GO:0019827">
    <property type="term" value="P:stem cell population maintenance"/>
    <property type="evidence" value="ECO:0007669"/>
    <property type="project" value="Ensembl"/>
</dbReference>
<evidence type="ECO:0000256" key="4">
    <source>
        <dbReference type="ARBA" id="ARBA00023242"/>
    </source>
</evidence>
<dbReference type="GO" id="GO:0000122">
    <property type="term" value="P:negative regulation of transcription by RNA polymerase II"/>
    <property type="evidence" value="ECO:0007669"/>
    <property type="project" value="Ensembl"/>
</dbReference>
<dbReference type="GO" id="GO:0003682">
    <property type="term" value="F:chromatin binding"/>
    <property type="evidence" value="ECO:0000318"/>
    <property type="project" value="GO_Central"/>
</dbReference>
<evidence type="ECO:0000256" key="1">
    <source>
        <dbReference type="ARBA" id="ARBA00004123"/>
    </source>
</evidence>
<feature type="compositionally biased region" description="Basic and acidic residues" evidence="5">
    <location>
        <begin position="456"/>
        <end position="471"/>
    </location>
</feature>
<comment type="subcellular location">
    <subcellularLocation>
        <location evidence="1">Nucleus</location>
    </subcellularLocation>
</comment>
<evidence type="ECO:0000313" key="6">
    <source>
        <dbReference type="Ensembl" id="ENSGALP00010012337.1"/>
    </source>
</evidence>
<feature type="region of interest" description="Disordered" evidence="5">
    <location>
        <begin position="139"/>
        <end position="194"/>
    </location>
</feature>
<evidence type="ECO:0000256" key="3">
    <source>
        <dbReference type="ARBA" id="ARBA00020462"/>
    </source>
</evidence>
<dbReference type="GO" id="GO:0034504">
    <property type="term" value="P:protein localization to nucleus"/>
    <property type="evidence" value="ECO:0007669"/>
    <property type="project" value="Ensembl"/>
</dbReference>
<keyword evidence="4" id="KW-0539">Nucleus</keyword>
<dbReference type="GO" id="GO:0016593">
    <property type="term" value="C:Cdc73/Paf1 complex"/>
    <property type="evidence" value="ECO:0000318"/>
    <property type="project" value="GO_Central"/>
</dbReference>
<accession>A0A8V0XVQ2</accession>
<dbReference type="PANTHER" id="PTHR23188:SF12">
    <property type="entry name" value="RNA POLYMERASE II-ASSOCIATED FACTOR 1 HOMOLOG"/>
    <property type="match status" value="1"/>
</dbReference>
<dbReference type="GO" id="GO:0031124">
    <property type="term" value="P:mRNA 3'-end processing"/>
    <property type="evidence" value="ECO:0007669"/>
    <property type="project" value="Ensembl"/>
</dbReference>
<dbReference type="AlphaFoldDB" id="A0A8V0XVQ2"/>
<sequence>MAPTIQTQAQREEPGHRPGSHRTLPERSGVVCRVKYCNSLPDIPFDPKFITYPFDQNRFVQYKATSLEKQHKHDLLTEPDLGVTIDLINPDTYRIDPSGELGPEGPLGGDKGGREGNRRWGDAGGFLWQCSWTRRMRSCWRRRSRHPPAPRGNGAPGPTLEPAGAQLSPESLEEPPIQPRVTHPTLRPRSQQHAKVVPWMRKTEYISTEFNRYGVSNEKPEVKIGVSVKQQFTEEEIYKDRDSQIAAIEKTFEDAQKAITQHYSKPRVTPLEVMPVFPDFKMWINPCAQVIFDSDPAPKDTSGAAALEMMSQAMIRGMMDEEGNQFVAYFLPVEETLRKRKRDQEEEMDYAPEDVYDYKIAREYNWNVKNKASKGYEENYFFIFREGDGVYYNELETRVRLSKRRARAGVQSGTNAVLVVKHRDMNEKELEAQEARRAQLENHEPEEEEEEEMEAEKEAPGSDEEREKGSESEGAASGEEEEEAEGSGASSSEQGGSAHSEDDAEDEEEEAARGARRGGSDAARAARDQEEIFGSDDDEDEEDDDDEEESEGGGSEGGPPRSPRLSPSEASEDEESASEASDSSSD</sequence>
<feature type="compositionally biased region" description="Low complexity" evidence="5">
    <location>
        <begin position="486"/>
        <end position="498"/>
    </location>
</feature>
<feature type="region of interest" description="Disordered" evidence="5">
    <location>
        <begin position="419"/>
        <end position="586"/>
    </location>
</feature>
<dbReference type="GeneTree" id="ENSGT00390000001474"/>
<evidence type="ECO:0000256" key="5">
    <source>
        <dbReference type="SAM" id="MobiDB-lite"/>
    </source>
</evidence>
<dbReference type="GO" id="GO:0071222">
    <property type="term" value="P:cellular response to lipopolysaccharide"/>
    <property type="evidence" value="ECO:0007669"/>
    <property type="project" value="Ensembl"/>
</dbReference>
<reference evidence="6" key="1">
    <citation type="submission" date="2020-11" db="EMBL/GenBank/DDBJ databases">
        <title>Gallus gallus (Chicken) genome, bGalGal1, GRCg7b, maternal haplotype autosomes + Z &amp; W.</title>
        <authorList>
            <person name="Warren W."/>
            <person name="Formenti G."/>
            <person name="Fedrigo O."/>
            <person name="Haase B."/>
            <person name="Mountcastle J."/>
            <person name="Balacco J."/>
            <person name="Tracey A."/>
            <person name="Schneider V."/>
            <person name="Okimoto R."/>
            <person name="Cheng H."/>
            <person name="Hawken R."/>
            <person name="Howe K."/>
            <person name="Jarvis E.D."/>
        </authorList>
    </citation>
    <scope>NUCLEOTIDE SEQUENCE [LARGE SCALE GENOMIC DNA]</scope>
    <source>
        <strain evidence="6">Broiler</strain>
    </source>
</reference>
<feature type="compositionally biased region" description="Basic and acidic residues" evidence="5">
    <location>
        <begin position="421"/>
        <end position="443"/>
    </location>
</feature>
<dbReference type="InterPro" id="IPR007133">
    <property type="entry name" value="RNA_pol_II-assoc_Paf1"/>
</dbReference>
<keyword evidence="7" id="KW-1185">Reference proteome</keyword>
<feature type="region of interest" description="Disordered" evidence="5">
    <location>
        <begin position="1"/>
        <end position="25"/>
    </location>
</feature>
<feature type="compositionally biased region" description="Acidic residues" evidence="5">
    <location>
        <begin position="444"/>
        <end position="455"/>
    </location>
</feature>
<feature type="compositionally biased region" description="Basic residues" evidence="5">
    <location>
        <begin position="139"/>
        <end position="148"/>
    </location>
</feature>
<dbReference type="PANTHER" id="PTHR23188">
    <property type="entry name" value="RNA POLYMERASE II-ASSOCIATED FACTOR 1 HOMOLOG"/>
    <property type="match status" value="1"/>
</dbReference>
<dbReference type="GO" id="GO:0006368">
    <property type="term" value="P:transcription elongation by RNA polymerase II"/>
    <property type="evidence" value="ECO:0007669"/>
    <property type="project" value="Ensembl"/>
</dbReference>
<organism evidence="6 7">
    <name type="scientific">Gallus gallus</name>
    <name type="common">Chicken</name>
    <dbReference type="NCBI Taxonomy" id="9031"/>
    <lineage>
        <taxon>Eukaryota</taxon>
        <taxon>Metazoa</taxon>
        <taxon>Chordata</taxon>
        <taxon>Craniata</taxon>
        <taxon>Vertebrata</taxon>
        <taxon>Euteleostomi</taxon>
        <taxon>Archelosauria</taxon>
        <taxon>Archosauria</taxon>
        <taxon>Dinosauria</taxon>
        <taxon>Saurischia</taxon>
        <taxon>Theropoda</taxon>
        <taxon>Coelurosauria</taxon>
        <taxon>Aves</taxon>
        <taxon>Neognathae</taxon>
        <taxon>Galloanserae</taxon>
        <taxon>Galliformes</taxon>
        <taxon>Phasianidae</taxon>
        <taxon>Phasianinae</taxon>
        <taxon>Gallus</taxon>
    </lineage>
</organism>
<dbReference type="GO" id="GO:0001711">
    <property type="term" value="P:endodermal cell fate commitment"/>
    <property type="evidence" value="ECO:0007669"/>
    <property type="project" value="Ensembl"/>
</dbReference>
<evidence type="ECO:0000256" key="2">
    <source>
        <dbReference type="ARBA" id="ARBA00007560"/>
    </source>
</evidence>
<name>A0A8V0XVQ2_CHICK</name>
<dbReference type="GO" id="GO:0016020">
    <property type="term" value="C:membrane"/>
    <property type="evidence" value="ECO:0007669"/>
    <property type="project" value="Ensembl"/>
</dbReference>
<protein>
    <recommendedName>
        <fullName evidence="3">RNA polymerase II-associated factor 1 homolog</fullName>
    </recommendedName>
</protein>
<gene>
    <name evidence="6" type="primary">PAF1</name>
</gene>
<dbReference type="GO" id="GO:0005737">
    <property type="term" value="C:cytoplasm"/>
    <property type="evidence" value="ECO:0007669"/>
    <property type="project" value="Ensembl"/>
</dbReference>
<evidence type="ECO:0007829" key="8">
    <source>
        <dbReference type="PeptideAtlas" id="A0A8V0XVQ2"/>
    </source>
</evidence>
<dbReference type="OrthoDB" id="10260285at2759"/>
<feature type="region of interest" description="Disordered" evidence="5">
    <location>
        <begin position="94"/>
        <end position="120"/>
    </location>
</feature>
<reference evidence="6" key="3">
    <citation type="submission" date="2025-09" db="UniProtKB">
        <authorList>
            <consortium name="Ensembl"/>
        </authorList>
    </citation>
    <scope>IDENTIFICATION</scope>
    <source>
        <strain evidence="6">broiler</strain>
    </source>
</reference>
<reference evidence="6" key="2">
    <citation type="submission" date="2025-08" db="UniProtKB">
        <authorList>
            <consortium name="Ensembl"/>
        </authorList>
    </citation>
    <scope>IDENTIFICATION</scope>
    <source>
        <strain evidence="6">broiler</strain>
    </source>
</reference>
<keyword evidence="8" id="KW-1267">Proteomics identification</keyword>
<dbReference type="Proteomes" id="UP000000539">
    <property type="component" value="Chromosome 38"/>
</dbReference>
<evidence type="ECO:0000313" key="7">
    <source>
        <dbReference type="Proteomes" id="UP000000539"/>
    </source>
</evidence>
<dbReference type="FunCoup" id="A0A8V0XVQ2">
    <property type="interactions" value="2330"/>
</dbReference>
<feature type="compositionally biased region" description="Basic and acidic residues" evidence="5">
    <location>
        <begin position="111"/>
        <end position="120"/>
    </location>
</feature>
<dbReference type="Ensembl" id="ENSGALT00010021642.1">
    <property type="protein sequence ID" value="ENSGALP00010012337.1"/>
    <property type="gene ID" value="ENSGALG00010009085.1"/>
</dbReference>
<dbReference type="GO" id="GO:1902808">
    <property type="term" value="P:positive regulation of cell cycle G1/S phase transition"/>
    <property type="evidence" value="ECO:0007669"/>
    <property type="project" value="Ensembl"/>
</dbReference>
<proteinExistence type="evidence at protein level"/>
<dbReference type="GO" id="GO:0001650">
    <property type="term" value="C:fibrillar center"/>
    <property type="evidence" value="ECO:0007669"/>
    <property type="project" value="Ensembl"/>
</dbReference>
<dbReference type="GO" id="GO:0045944">
    <property type="term" value="P:positive regulation of transcription by RNA polymerase II"/>
    <property type="evidence" value="ECO:0007669"/>
    <property type="project" value="Ensembl"/>
</dbReference>
<dbReference type="Pfam" id="PF03985">
    <property type="entry name" value="Paf1"/>
    <property type="match status" value="2"/>
</dbReference>